<sequence>MECLLNGQCHIARGLQRAMERCLMLHVGIATMLISFGPSSTPATTMKCAFHKDQPEFEASMKTEPEN</sequence>
<evidence type="ECO:0000313" key="2">
    <source>
        <dbReference type="WBParaSite" id="ALUE_0001505601-mRNA-1"/>
    </source>
</evidence>
<dbReference type="Proteomes" id="UP000036681">
    <property type="component" value="Unplaced"/>
</dbReference>
<dbReference type="AlphaFoldDB" id="A0A0M3IBG1"/>
<name>A0A0M3IBG1_ASCLU</name>
<protein>
    <submittedName>
        <fullName evidence="2 3">Uncharacterized protein</fullName>
    </submittedName>
</protein>
<evidence type="ECO:0000313" key="3">
    <source>
        <dbReference type="WBParaSite" id="ALUE_0001505801-mRNA-1"/>
    </source>
</evidence>
<organism evidence="1 2">
    <name type="scientific">Ascaris lumbricoides</name>
    <name type="common">Giant roundworm</name>
    <dbReference type="NCBI Taxonomy" id="6252"/>
    <lineage>
        <taxon>Eukaryota</taxon>
        <taxon>Metazoa</taxon>
        <taxon>Ecdysozoa</taxon>
        <taxon>Nematoda</taxon>
        <taxon>Chromadorea</taxon>
        <taxon>Rhabditida</taxon>
        <taxon>Spirurina</taxon>
        <taxon>Ascaridomorpha</taxon>
        <taxon>Ascaridoidea</taxon>
        <taxon>Ascarididae</taxon>
        <taxon>Ascaris</taxon>
    </lineage>
</organism>
<evidence type="ECO:0000313" key="1">
    <source>
        <dbReference type="Proteomes" id="UP000036681"/>
    </source>
</evidence>
<reference evidence="2 3" key="1">
    <citation type="submission" date="2017-02" db="UniProtKB">
        <authorList>
            <consortium name="WormBaseParasite"/>
        </authorList>
    </citation>
    <scope>IDENTIFICATION</scope>
</reference>
<dbReference type="WBParaSite" id="ALUE_0001505601-mRNA-1">
    <property type="protein sequence ID" value="ALUE_0001505601-mRNA-1"/>
    <property type="gene ID" value="ALUE_0001505601"/>
</dbReference>
<dbReference type="WBParaSite" id="ALUE_0001505801-mRNA-1">
    <property type="protein sequence ID" value="ALUE_0001505801-mRNA-1"/>
    <property type="gene ID" value="ALUE_0001505801"/>
</dbReference>
<accession>A0A0M3IBG1</accession>
<proteinExistence type="predicted"/>
<keyword evidence="1" id="KW-1185">Reference proteome</keyword>